<evidence type="ECO:0000256" key="2">
    <source>
        <dbReference type="ARBA" id="ARBA00005582"/>
    </source>
</evidence>
<keyword evidence="8" id="KW-0460">Magnesium</keyword>
<dbReference type="AlphaFoldDB" id="A0A4R1Q8H4"/>
<protein>
    <recommendedName>
        <fullName evidence="11">8-oxo-dGTP diphosphatase</fullName>
        <ecNumber evidence="11">3.6.1.55</ecNumber>
    </recommendedName>
</protein>
<gene>
    <name evidence="13" type="ORF">EV210_105304</name>
</gene>
<dbReference type="GO" id="GO:0044716">
    <property type="term" value="F:8-oxo-GDP phosphatase activity"/>
    <property type="evidence" value="ECO:0007669"/>
    <property type="project" value="TreeGrafter"/>
</dbReference>
<dbReference type="Pfam" id="PF14815">
    <property type="entry name" value="NUDIX_4"/>
    <property type="match status" value="1"/>
</dbReference>
<dbReference type="EMBL" id="SLUI01000005">
    <property type="protein sequence ID" value="TCL37863.1"/>
    <property type="molecule type" value="Genomic_DNA"/>
</dbReference>
<dbReference type="PANTHER" id="PTHR47707">
    <property type="entry name" value="8-OXO-DGTP DIPHOSPHATASE"/>
    <property type="match status" value="1"/>
</dbReference>
<evidence type="ECO:0000256" key="8">
    <source>
        <dbReference type="ARBA" id="ARBA00022842"/>
    </source>
</evidence>
<evidence type="ECO:0000256" key="6">
    <source>
        <dbReference type="ARBA" id="ARBA00022763"/>
    </source>
</evidence>
<evidence type="ECO:0000256" key="9">
    <source>
        <dbReference type="ARBA" id="ARBA00023204"/>
    </source>
</evidence>
<accession>A0A4R1Q8H4</accession>
<dbReference type="InterPro" id="IPR047127">
    <property type="entry name" value="MutT-like"/>
</dbReference>
<dbReference type="CDD" id="cd03425">
    <property type="entry name" value="NUDIX_MutT_NudA_like"/>
    <property type="match status" value="1"/>
</dbReference>
<dbReference type="OrthoDB" id="9810648at2"/>
<dbReference type="InterPro" id="IPR000086">
    <property type="entry name" value="NUDIX_hydrolase_dom"/>
</dbReference>
<dbReference type="GO" id="GO:0006281">
    <property type="term" value="P:DNA repair"/>
    <property type="evidence" value="ECO:0007669"/>
    <property type="project" value="UniProtKB-KW"/>
</dbReference>
<evidence type="ECO:0000256" key="5">
    <source>
        <dbReference type="ARBA" id="ARBA00022723"/>
    </source>
</evidence>
<keyword evidence="9" id="KW-0234">DNA repair</keyword>
<dbReference type="InterPro" id="IPR029119">
    <property type="entry name" value="MutY_C"/>
</dbReference>
<sequence length="129" mass="14923">MIEVTAALIRRGNTVLIARRSDQDDLAGLWEFPGGKIEDGESPEICLSREIQEELAITIAVSRFFADTVYEYSNKTVHLMAYWAEWLHGELSPRVHQELVWSTIPDLRQYMFAPADQPFVEKLLREWKA</sequence>
<dbReference type="GO" id="GO:0035539">
    <property type="term" value="F:8-oxo-7,8-dihydrodeoxyguanosine triphosphate pyrophosphatase activity"/>
    <property type="evidence" value="ECO:0007669"/>
    <property type="project" value="UniProtKB-EC"/>
</dbReference>
<keyword evidence="4" id="KW-0235">DNA replication</keyword>
<dbReference type="PROSITE" id="PS51462">
    <property type="entry name" value="NUDIX"/>
    <property type="match status" value="1"/>
</dbReference>
<dbReference type="PANTHER" id="PTHR47707:SF1">
    <property type="entry name" value="NUDIX HYDROLASE FAMILY PROTEIN"/>
    <property type="match status" value="1"/>
</dbReference>
<comment type="cofactor">
    <cofactor evidence="1">
        <name>Mg(2+)</name>
        <dbReference type="ChEBI" id="CHEBI:18420"/>
    </cofactor>
</comment>
<name>A0A4R1Q8H4_9FIRM</name>
<dbReference type="RefSeq" id="WP_132079083.1">
    <property type="nucleotide sequence ID" value="NZ_SLUI01000005.1"/>
</dbReference>
<keyword evidence="3" id="KW-0515">Mutator protein</keyword>
<reference evidence="13 14" key="1">
    <citation type="submission" date="2019-03" db="EMBL/GenBank/DDBJ databases">
        <title>Genomic Encyclopedia of Type Strains, Phase IV (KMG-IV): sequencing the most valuable type-strain genomes for metagenomic binning, comparative biology and taxonomic classification.</title>
        <authorList>
            <person name="Goeker M."/>
        </authorList>
    </citation>
    <scope>NUCLEOTIDE SEQUENCE [LARGE SCALE GENOMIC DNA]</scope>
    <source>
        <strain evidence="13 14">DSM 15969</strain>
    </source>
</reference>
<dbReference type="SUPFAM" id="SSF55811">
    <property type="entry name" value="Nudix"/>
    <property type="match status" value="1"/>
</dbReference>
<keyword evidence="6" id="KW-0227">DNA damage</keyword>
<feature type="domain" description="Nudix hydrolase" evidence="12">
    <location>
        <begin position="1"/>
        <end position="125"/>
    </location>
</feature>
<proteinExistence type="inferred from homology"/>
<evidence type="ECO:0000313" key="13">
    <source>
        <dbReference type="EMBL" id="TCL37863.1"/>
    </source>
</evidence>
<evidence type="ECO:0000256" key="4">
    <source>
        <dbReference type="ARBA" id="ARBA00022705"/>
    </source>
</evidence>
<evidence type="ECO:0000256" key="7">
    <source>
        <dbReference type="ARBA" id="ARBA00022801"/>
    </source>
</evidence>
<dbReference type="Gene3D" id="3.90.79.10">
    <property type="entry name" value="Nucleoside Triphosphate Pyrophosphohydrolase"/>
    <property type="match status" value="1"/>
</dbReference>
<dbReference type="GO" id="GO:0008413">
    <property type="term" value="F:8-oxo-7,8-dihydroguanosine triphosphate pyrophosphatase activity"/>
    <property type="evidence" value="ECO:0007669"/>
    <property type="project" value="TreeGrafter"/>
</dbReference>
<dbReference type="EC" id="3.6.1.55" evidence="11"/>
<keyword evidence="5" id="KW-0479">Metal-binding</keyword>
<dbReference type="GO" id="GO:0006260">
    <property type="term" value="P:DNA replication"/>
    <property type="evidence" value="ECO:0007669"/>
    <property type="project" value="UniProtKB-KW"/>
</dbReference>
<dbReference type="PRINTS" id="PR00502">
    <property type="entry name" value="NUDIXFAMILY"/>
</dbReference>
<evidence type="ECO:0000256" key="1">
    <source>
        <dbReference type="ARBA" id="ARBA00001946"/>
    </source>
</evidence>
<dbReference type="GO" id="GO:0044715">
    <property type="term" value="F:8-oxo-dGDP phosphatase activity"/>
    <property type="evidence" value="ECO:0007669"/>
    <property type="project" value="TreeGrafter"/>
</dbReference>
<keyword evidence="7" id="KW-0378">Hydrolase</keyword>
<evidence type="ECO:0000313" key="14">
    <source>
        <dbReference type="Proteomes" id="UP000295063"/>
    </source>
</evidence>
<dbReference type="Proteomes" id="UP000295063">
    <property type="component" value="Unassembled WGS sequence"/>
</dbReference>
<dbReference type="InterPro" id="IPR015797">
    <property type="entry name" value="NUDIX_hydrolase-like_dom_sf"/>
</dbReference>
<comment type="similarity">
    <text evidence="2">Belongs to the Nudix hydrolase family.</text>
</comment>
<evidence type="ECO:0000256" key="11">
    <source>
        <dbReference type="ARBA" id="ARBA00038905"/>
    </source>
</evidence>
<keyword evidence="14" id="KW-1185">Reference proteome</keyword>
<evidence type="ECO:0000259" key="12">
    <source>
        <dbReference type="PROSITE" id="PS51462"/>
    </source>
</evidence>
<dbReference type="GO" id="GO:0046872">
    <property type="term" value="F:metal ion binding"/>
    <property type="evidence" value="ECO:0007669"/>
    <property type="project" value="UniProtKB-KW"/>
</dbReference>
<comment type="catalytic activity">
    <reaction evidence="10">
        <text>8-oxo-dGTP + H2O = 8-oxo-dGMP + diphosphate + H(+)</text>
        <dbReference type="Rhea" id="RHEA:31575"/>
        <dbReference type="ChEBI" id="CHEBI:15377"/>
        <dbReference type="ChEBI" id="CHEBI:15378"/>
        <dbReference type="ChEBI" id="CHEBI:33019"/>
        <dbReference type="ChEBI" id="CHEBI:63224"/>
        <dbReference type="ChEBI" id="CHEBI:77896"/>
        <dbReference type="EC" id="3.6.1.55"/>
    </reaction>
</comment>
<evidence type="ECO:0000256" key="10">
    <source>
        <dbReference type="ARBA" id="ARBA00035861"/>
    </source>
</evidence>
<dbReference type="InterPro" id="IPR020476">
    <property type="entry name" value="Nudix_hydrolase"/>
</dbReference>
<comment type="caution">
    <text evidence="13">The sequence shown here is derived from an EMBL/GenBank/DDBJ whole genome shotgun (WGS) entry which is preliminary data.</text>
</comment>
<organism evidence="13 14">
    <name type="scientific">Anaerospora hongkongensis</name>
    <dbReference type="NCBI Taxonomy" id="244830"/>
    <lineage>
        <taxon>Bacteria</taxon>
        <taxon>Bacillati</taxon>
        <taxon>Bacillota</taxon>
        <taxon>Negativicutes</taxon>
        <taxon>Selenomonadales</taxon>
        <taxon>Sporomusaceae</taxon>
        <taxon>Anaerospora</taxon>
    </lineage>
</organism>
<evidence type="ECO:0000256" key="3">
    <source>
        <dbReference type="ARBA" id="ARBA00022457"/>
    </source>
</evidence>